<evidence type="ECO:0000313" key="2">
    <source>
        <dbReference type="EMBL" id="OGZ41378.1"/>
    </source>
</evidence>
<dbReference type="Proteomes" id="UP000177126">
    <property type="component" value="Unassembled WGS sequence"/>
</dbReference>
<reference evidence="2 3" key="1">
    <citation type="journal article" date="2016" name="Nat. Commun.">
        <title>Thousands of microbial genomes shed light on interconnected biogeochemical processes in an aquifer system.</title>
        <authorList>
            <person name="Anantharaman K."/>
            <person name="Brown C.T."/>
            <person name="Hug L.A."/>
            <person name="Sharon I."/>
            <person name="Castelle C.J."/>
            <person name="Probst A.J."/>
            <person name="Thomas B.C."/>
            <person name="Singh A."/>
            <person name="Wilkins M.J."/>
            <person name="Karaoz U."/>
            <person name="Brodie E.L."/>
            <person name="Williams K.H."/>
            <person name="Hubbard S.S."/>
            <person name="Banfield J.F."/>
        </authorList>
    </citation>
    <scope>NUCLEOTIDE SEQUENCE [LARGE SCALE GENOMIC DNA]</scope>
</reference>
<feature type="region of interest" description="Disordered" evidence="1">
    <location>
        <begin position="1"/>
        <end position="30"/>
    </location>
</feature>
<evidence type="ECO:0000313" key="3">
    <source>
        <dbReference type="Proteomes" id="UP000177126"/>
    </source>
</evidence>
<gene>
    <name evidence="2" type="ORF">A3B04_00140</name>
</gene>
<name>A0A1G2FUV0_9BACT</name>
<evidence type="ECO:0000256" key="1">
    <source>
        <dbReference type="SAM" id="MobiDB-lite"/>
    </source>
</evidence>
<protein>
    <submittedName>
        <fullName evidence="2">Uncharacterized protein</fullName>
    </submittedName>
</protein>
<proteinExistence type="predicted"/>
<dbReference type="EMBL" id="MHNF01000013">
    <property type="protein sequence ID" value="OGZ41378.1"/>
    <property type="molecule type" value="Genomic_DNA"/>
</dbReference>
<accession>A0A1G2FUV0</accession>
<organism evidence="2 3">
    <name type="scientific">Candidatus Portnoybacteria bacterium RIFCSPLOWO2_02_FULL_39_11</name>
    <dbReference type="NCBI Taxonomy" id="1802001"/>
    <lineage>
        <taxon>Bacteria</taxon>
        <taxon>Candidatus Portnoyibacteriota</taxon>
    </lineage>
</organism>
<dbReference type="AlphaFoldDB" id="A0A1G2FUV0"/>
<comment type="caution">
    <text evidence="2">The sequence shown here is derived from an EMBL/GenBank/DDBJ whole genome shotgun (WGS) entry which is preliminary data.</text>
</comment>
<sequence>MDGEEVASGYDPTIKAPGDELPGTMAKSPRPLPANLTKALSSALAQQIVSGKIDSFNQQGQILSADELAKYPAIQQSVAQLMSAGDQLFAPETIDAIRIKTTPDNSATSIQNYAKAAANAIPITDSSDEETEASMFLSAINNNDFSKLDLYLKDYQIAYRKLQEITVPDDLVNLHKEQLNIFSSIIRIYEAIKNSGDDPLKTNLALQKYQELSTQFGNWMQKLGQFIDAHQ</sequence>